<gene>
    <name evidence="6" type="ORF">A11Q_271</name>
</gene>
<dbReference type="InterPro" id="IPR002781">
    <property type="entry name" value="TM_pro_TauE-like"/>
</dbReference>
<feature type="transmembrane region" description="Helical" evidence="5">
    <location>
        <begin position="69"/>
        <end position="86"/>
    </location>
</feature>
<dbReference type="eggNOG" id="COG0730">
    <property type="taxonomic scope" value="Bacteria"/>
</dbReference>
<feature type="transmembrane region" description="Helical" evidence="5">
    <location>
        <begin position="7"/>
        <end position="35"/>
    </location>
</feature>
<feature type="transmembrane region" description="Helical" evidence="5">
    <location>
        <begin position="41"/>
        <end position="62"/>
    </location>
</feature>
<dbReference type="OrthoDB" id="8559161at2"/>
<accession>M4V915</accession>
<feature type="transmembrane region" description="Helical" evidence="5">
    <location>
        <begin position="195"/>
        <end position="211"/>
    </location>
</feature>
<dbReference type="PANTHER" id="PTHR43701">
    <property type="entry name" value="MEMBRANE TRANSPORTER PROTEIN MJ0441-RELATED"/>
    <property type="match status" value="1"/>
</dbReference>
<feature type="transmembrane region" description="Helical" evidence="5">
    <location>
        <begin position="106"/>
        <end position="128"/>
    </location>
</feature>
<evidence type="ECO:0000256" key="3">
    <source>
        <dbReference type="ARBA" id="ARBA00022989"/>
    </source>
</evidence>
<proteinExistence type="inferred from homology"/>
<feature type="transmembrane region" description="Helical" evidence="5">
    <location>
        <begin position="163"/>
        <end position="189"/>
    </location>
</feature>
<evidence type="ECO:0000256" key="2">
    <source>
        <dbReference type="ARBA" id="ARBA00022692"/>
    </source>
</evidence>
<dbReference type="STRING" id="1184267.A11Q_271"/>
<keyword evidence="3 5" id="KW-1133">Transmembrane helix</keyword>
<evidence type="ECO:0000256" key="1">
    <source>
        <dbReference type="ARBA" id="ARBA00004141"/>
    </source>
</evidence>
<dbReference type="KEGG" id="bex:A11Q_271"/>
<dbReference type="PANTHER" id="PTHR43701:SF2">
    <property type="entry name" value="MEMBRANE TRANSPORTER PROTEIN YJNA-RELATED"/>
    <property type="match status" value="1"/>
</dbReference>
<organism evidence="6 7">
    <name type="scientific">Pseudobdellovibrio exovorus JSS</name>
    <dbReference type="NCBI Taxonomy" id="1184267"/>
    <lineage>
        <taxon>Bacteria</taxon>
        <taxon>Pseudomonadati</taxon>
        <taxon>Bdellovibrionota</taxon>
        <taxon>Bdellovibrionia</taxon>
        <taxon>Bdellovibrionales</taxon>
        <taxon>Pseudobdellovibrionaceae</taxon>
        <taxon>Pseudobdellovibrio</taxon>
    </lineage>
</organism>
<evidence type="ECO:0000313" key="6">
    <source>
        <dbReference type="EMBL" id="AGH94491.1"/>
    </source>
</evidence>
<dbReference type="AlphaFoldDB" id="M4V915"/>
<keyword evidence="2 5" id="KW-0812">Transmembrane</keyword>
<keyword evidence="4 5" id="KW-0472">Membrane</keyword>
<comment type="subcellular location">
    <subcellularLocation>
        <location evidence="5">Cell membrane</location>
        <topology evidence="5">Multi-pass membrane protein</topology>
    </subcellularLocation>
    <subcellularLocation>
        <location evidence="1">Membrane</location>
        <topology evidence="1">Multi-pass membrane protein</topology>
    </subcellularLocation>
</comment>
<dbReference type="PATRIC" id="fig|1184267.3.peg.273"/>
<dbReference type="InterPro" id="IPR051598">
    <property type="entry name" value="TSUP/Inactive_protease-like"/>
</dbReference>
<dbReference type="RefSeq" id="WP_015468981.1">
    <property type="nucleotide sequence ID" value="NC_020813.1"/>
</dbReference>
<sequence>MEILGYGAAILMGLILGLTGGGGSILTVPILVYLFQTEPLLATSYSLFIVGVTSLIGGFFYLRKEEVDLKTGFIFALPSFMGVYLSRHLLLPALPDPVFRIFHSDISKATLVMVLFAILMLLTSVSMLRGQKQKQEQKQKNNQDTLSAKNNTKKWALTALQGFLVGAVTGFVGAGGGFLIIPALVLFAGLPIRKAVGTSLFIIAANSLFGFSKDLQQGISVDWILALTILTIATVGLFGGAMLSEKIPEKYLKTGFGYFVLVMGFGVLLDQVLRLI</sequence>
<evidence type="ECO:0000313" key="7">
    <source>
        <dbReference type="Proteomes" id="UP000012040"/>
    </source>
</evidence>
<dbReference type="HOGENOM" id="CLU_045498_5_0_7"/>
<name>M4V915_9BACT</name>
<reference evidence="6 7" key="1">
    <citation type="journal article" date="2013" name="ISME J.">
        <title>By their genes ye shall know them: genomic signatures of predatory bacteria.</title>
        <authorList>
            <person name="Pasternak Z."/>
            <person name="Pietrokovski S."/>
            <person name="Rotem O."/>
            <person name="Gophna U."/>
            <person name="Lurie-Weinberger M.N."/>
            <person name="Jurkevitch E."/>
        </authorList>
    </citation>
    <scope>NUCLEOTIDE SEQUENCE [LARGE SCALE GENOMIC DNA]</scope>
    <source>
        <strain evidence="6 7">JSS</strain>
    </source>
</reference>
<evidence type="ECO:0000256" key="5">
    <source>
        <dbReference type="RuleBase" id="RU363041"/>
    </source>
</evidence>
<evidence type="ECO:0000256" key="4">
    <source>
        <dbReference type="ARBA" id="ARBA00023136"/>
    </source>
</evidence>
<dbReference type="EMBL" id="CP003537">
    <property type="protein sequence ID" value="AGH94491.1"/>
    <property type="molecule type" value="Genomic_DNA"/>
</dbReference>
<protein>
    <recommendedName>
        <fullName evidence="5">Probable membrane transporter protein</fullName>
    </recommendedName>
</protein>
<keyword evidence="7" id="KW-1185">Reference proteome</keyword>
<dbReference type="Pfam" id="PF01925">
    <property type="entry name" value="TauE"/>
    <property type="match status" value="1"/>
</dbReference>
<dbReference type="GO" id="GO:0005886">
    <property type="term" value="C:plasma membrane"/>
    <property type="evidence" value="ECO:0007669"/>
    <property type="project" value="UniProtKB-SubCell"/>
</dbReference>
<comment type="similarity">
    <text evidence="5">Belongs to the 4-toluene sulfonate uptake permease (TSUP) (TC 2.A.102) family.</text>
</comment>
<feature type="transmembrane region" description="Helical" evidence="5">
    <location>
        <begin position="255"/>
        <end position="273"/>
    </location>
</feature>
<dbReference type="Proteomes" id="UP000012040">
    <property type="component" value="Chromosome"/>
</dbReference>
<keyword evidence="5" id="KW-1003">Cell membrane</keyword>
<feature type="transmembrane region" description="Helical" evidence="5">
    <location>
        <begin position="223"/>
        <end position="243"/>
    </location>
</feature>